<gene>
    <name evidence="1" type="ORF">AVEN_211151_1</name>
</gene>
<keyword evidence="2" id="KW-1185">Reference proteome</keyword>
<sequence length="94" mass="10275">MDQTRVPTLCESLNPSRLGLMPSSDMDRRSCRCESLIHVCGPDALRRHGSNVTARCESTENPCGPDTLNRALDQTHPAAAANPLKDQLLSCLWA</sequence>
<evidence type="ECO:0000313" key="2">
    <source>
        <dbReference type="Proteomes" id="UP000499080"/>
    </source>
</evidence>
<organism evidence="1 2">
    <name type="scientific">Araneus ventricosus</name>
    <name type="common">Orbweaver spider</name>
    <name type="synonym">Epeira ventricosa</name>
    <dbReference type="NCBI Taxonomy" id="182803"/>
    <lineage>
        <taxon>Eukaryota</taxon>
        <taxon>Metazoa</taxon>
        <taxon>Ecdysozoa</taxon>
        <taxon>Arthropoda</taxon>
        <taxon>Chelicerata</taxon>
        <taxon>Arachnida</taxon>
        <taxon>Araneae</taxon>
        <taxon>Araneomorphae</taxon>
        <taxon>Entelegynae</taxon>
        <taxon>Araneoidea</taxon>
        <taxon>Araneidae</taxon>
        <taxon>Araneus</taxon>
    </lineage>
</organism>
<proteinExistence type="predicted"/>
<dbReference type="EMBL" id="BGPR01087661">
    <property type="protein sequence ID" value="GBM08058.1"/>
    <property type="molecule type" value="Genomic_DNA"/>
</dbReference>
<evidence type="ECO:0000313" key="1">
    <source>
        <dbReference type="EMBL" id="GBM08058.1"/>
    </source>
</evidence>
<comment type="caution">
    <text evidence="1">The sequence shown here is derived from an EMBL/GenBank/DDBJ whole genome shotgun (WGS) entry which is preliminary data.</text>
</comment>
<dbReference type="AlphaFoldDB" id="A0A4Y2CWF9"/>
<protein>
    <submittedName>
        <fullName evidence="1">Uncharacterized protein</fullName>
    </submittedName>
</protein>
<dbReference type="Proteomes" id="UP000499080">
    <property type="component" value="Unassembled WGS sequence"/>
</dbReference>
<reference evidence="1 2" key="1">
    <citation type="journal article" date="2019" name="Sci. Rep.">
        <title>Orb-weaving spider Araneus ventricosus genome elucidates the spidroin gene catalogue.</title>
        <authorList>
            <person name="Kono N."/>
            <person name="Nakamura H."/>
            <person name="Ohtoshi R."/>
            <person name="Moran D.A.P."/>
            <person name="Shinohara A."/>
            <person name="Yoshida Y."/>
            <person name="Fujiwara M."/>
            <person name="Mori M."/>
            <person name="Tomita M."/>
            <person name="Arakawa K."/>
        </authorList>
    </citation>
    <scope>NUCLEOTIDE SEQUENCE [LARGE SCALE GENOMIC DNA]</scope>
</reference>
<name>A0A4Y2CWF9_ARAVE</name>
<accession>A0A4Y2CWF9</accession>